<dbReference type="Pfam" id="PF06841">
    <property type="entry name" value="Phage_T4_gp19"/>
    <property type="match status" value="1"/>
</dbReference>
<dbReference type="EMBL" id="CP017839">
    <property type="protein sequence ID" value="APA99984.1"/>
    <property type="molecule type" value="Genomic_DNA"/>
</dbReference>
<reference evidence="3" key="1">
    <citation type="submission" date="2015-07" db="EMBL/GenBank/DDBJ databases">
        <title>Nocardia seriolae U-1 whole genome shotgun sequence.</title>
        <authorList>
            <person name="Imajoh M."/>
            <person name="Fukumoto Y."/>
            <person name="Sukeda M."/>
            <person name="Yamane J."/>
            <person name="Yamasaki K."/>
            <person name="Shimizu M."/>
            <person name="Ohnishi K."/>
            <person name="Oshima S."/>
        </authorList>
    </citation>
    <scope>NUCLEOTIDE SEQUENCE [LARGE SCALE GENOMIC DNA]</scope>
    <source>
        <strain evidence="3">U-1</strain>
    </source>
</reference>
<evidence type="ECO:0000313" key="4">
    <source>
        <dbReference type="Proteomes" id="UP000180166"/>
    </source>
</evidence>
<evidence type="ECO:0000313" key="3">
    <source>
        <dbReference type="Proteomes" id="UP000037179"/>
    </source>
</evidence>
<dbReference type="PANTHER" id="PTHR38009:SF1">
    <property type="entry name" value="CONSERVED HYPOTHETICAL PHAGE TAIL PROTEIN"/>
    <property type="match status" value="1"/>
</dbReference>
<proteinExistence type="predicted"/>
<dbReference type="KEGG" id="nsr:NS506_05948"/>
<dbReference type="OrthoDB" id="9799891at2"/>
<gene>
    <name evidence="1" type="ORF">NS506_05948</name>
    <name evidence="2" type="ORF">NSK11_contig00065-0012</name>
</gene>
<dbReference type="InterPro" id="IPR011747">
    <property type="entry name" value="CHP02241"/>
</dbReference>
<dbReference type="NCBIfam" id="TIGR02241">
    <property type="entry name" value="conserved hypothetical phage tail region protein"/>
    <property type="match status" value="1"/>
</dbReference>
<accession>A0A0B8NHA8</accession>
<dbReference type="RefSeq" id="WP_045438100.1">
    <property type="nucleotide sequence ID" value="NZ_AP017900.1"/>
</dbReference>
<protein>
    <submittedName>
        <fullName evidence="2">Uncharacterized protein</fullName>
    </submittedName>
</protein>
<dbReference type="EMBL" id="BBYQ01000065">
    <property type="protein sequence ID" value="GAP29830.1"/>
    <property type="molecule type" value="Genomic_DNA"/>
</dbReference>
<organism evidence="2 3">
    <name type="scientific">Nocardia seriolae</name>
    <dbReference type="NCBI Taxonomy" id="37332"/>
    <lineage>
        <taxon>Bacteria</taxon>
        <taxon>Bacillati</taxon>
        <taxon>Actinomycetota</taxon>
        <taxon>Actinomycetes</taxon>
        <taxon>Mycobacteriales</taxon>
        <taxon>Nocardiaceae</taxon>
        <taxon>Nocardia</taxon>
    </lineage>
</organism>
<evidence type="ECO:0000313" key="2">
    <source>
        <dbReference type="EMBL" id="GAP29830.1"/>
    </source>
</evidence>
<dbReference type="PANTHER" id="PTHR38009">
    <property type="entry name" value="CONSERVED HYPOTHETICAL PHAGE TAIL PROTEIN"/>
    <property type="match status" value="1"/>
</dbReference>
<dbReference type="Proteomes" id="UP000180166">
    <property type="component" value="Chromosome"/>
</dbReference>
<dbReference type="GeneID" id="93376451"/>
<reference evidence="2 3" key="2">
    <citation type="journal article" date="2016" name="Genome Announc.">
        <title>Draft Genome Sequence of Erythromycin- and Oxytetracycline-Sensitive Nocardia seriolae Strain U-1 (NBRC 110359).</title>
        <authorList>
            <person name="Imajoh M."/>
            <person name="Sukeda M."/>
            <person name="Shimizu M."/>
            <person name="Yamane J."/>
            <person name="Ohnishi K."/>
            <person name="Oshima S."/>
        </authorList>
    </citation>
    <scope>NUCLEOTIDE SEQUENCE [LARGE SCALE GENOMIC DNA]</scope>
    <source>
        <strain evidence="2 3">U-1</strain>
    </source>
</reference>
<reference evidence="1 4" key="3">
    <citation type="submission" date="2016-10" db="EMBL/GenBank/DDBJ databases">
        <title>Genome sequence of Nocardia seriolae strain EM150506, isolated from Anguila japonica.</title>
        <authorList>
            <person name="Han H.-J."/>
        </authorList>
    </citation>
    <scope>NUCLEOTIDE SEQUENCE [LARGE SCALE GENOMIC DNA]</scope>
    <source>
        <strain evidence="1 4">EM150506</strain>
    </source>
</reference>
<dbReference type="AlphaFoldDB" id="A0A0B8NHA8"/>
<sequence length="139" mass="15282">MLPHRYTLDIDGDGKTDATFAAVSGLELGVDTIEYKDEFGNRFQMPGQRQSVNLTLRRGLLPADSPLYEWLNTVALNVVEKRDCTISLTDESGETPLVTWTVSDAFPVKLTVPNLDSSTNEVTVEEVSLLGSSVKVEFS</sequence>
<dbReference type="GO" id="GO:0005198">
    <property type="term" value="F:structural molecule activity"/>
    <property type="evidence" value="ECO:0007669"/>
    <property type="project" value="InterPro"/>
</dbReference>
<keyword evidence="3" id="KW-1185">Reference proteome</keyword>
<name>A0A0B8NHA8_9NOCA</name>
<dbReference type="Proteomes" id="UP000037179">
    <property type="component" value="Unassembled WGS sequence"/>
</dbReference>
<dbReference type="InterPro" id="IPR010667">
    <property type="entry name" value="Phage_T4_Gp19"/>
</dbReference>
<evidence type="ECO:0000313" key="1">
    <source>
        <dbReference type="EMBL" id="APA99984.1"/>
    </source>
</evidence>